<reference evidence="2" key="1">
    <citation type="submission" date="2015-04" db="UniProtKB">
        <authorList>
            <consortium name="EnsemblPlants"/>
        </authorList>
    </citation>
    <scope>IDENTIFICATION</scope>
</reference>
<dbReference type="SMART" id="SM00597">
    <property type="entry name" value="ZnF_TTF"/>
    <property type="match status" value="1"/>
</dbReference>
<dbReference type="Proteomes" id="UP000008021">
    <property type="component" value="Chromosome 6"/>
</dbReference>
<evidence type="ECO:0000313" key="2">
    <source>
        <dbReference type="EnsemblPlants" id="OMERI06G15290.1"/>
    </source>
</evidence>
<sequence>MRRRDAASSREEGIWARGKGRQQQAAALQQVVKMPKRTLLTYYSSLSNTNTSDPPLNNEIASQSKRPRAEFSHMDIIGDPGERKPIENYQLEIRDQVKRVYALSGPTQPDICTFPRKWRSGEWRSFQKAWFNEFDWLEYSVLKDAAYCLYCYLFFQLEKPKKFGSAVFAKEGFVNWKKAKDRLATHSNCKTHNDTRKKMRRLYEPKDKYI</sequence>
<feature type="domain" description="TTF-type" evidence="1">
    <location>
        <begin position="122"/>
        <end position="202"/>
    </location>
</feature>
<accession>A0A0E0E1K3</accession>
<dbReference type="PANTHER" id="PTHR45749">
    <property type="match status" value="1"/>
</dbReference>
<dbReference type="PANTHER" id="PTHR45749:SF37">
    <property type="entry name" value="OS05G0311600 PROTEIN"/>
    <property type="match status" value="1"/>
</dbReference>
<proteinExistence type="predicted"/>
<reference evidence="2" key="2">
    <citation type="submission" date="2018-05" db="EMBL/GenBank/DDBJ databases">
        <title>OmerRS3 (Oryza meridionalis Reference Sequence Version 3).</title>
        <authorList>
            <person name="Zhang J."/>
            <person name="Kudrna D."/>
            <person name="Lee S."/>
            <person name="Talag J."/>
            <person name="Welchert J."/>
            <person name="Wing R.A."/>
        </authorList>
    </citation>
    <scope>NUCLEOTIDE SEQUENCE [LARGE SCALE GENOMIC DNA]</scope>
    <source>
        <strain evidence="2">cv. OR44</strain>
    </source>
</reference>
<dbReference type="EnsemblPlants" id="OMERI06G15290.1">
    <property type="protein sequence ID" value="OMERI06G15290.1"/>
    <property type="gene ID" value="OMERI06G15290"/>
</dbReference>
<evidence type="ECO:0000313" key="3">
    <source>
        <dbReference type="Proteomes" id="UP000008021"/>
    </source>
</evidence>
<protein>
    <recommendedName>
        <fullName evidence="1">TTF-type domain-containing protein</fullName>
    </recommendedName>
</protein>
<organism evidence="2">
    <name type="scientific">Oryza meridionalis</name>
    <dbReference type="NCBI Taxonomy" id="40149"/>
    <lineage>
        <taxon>Eukaryota</taxon>
        <taxon>Viridiplantae</taxon>
        <taxon>Streptophyta</taxon>
        <taxon>Embryophyta</taxon>
        <taxon>Tracheophyta</taxon>
        <taxon>Spermatophyta</taxon>
        <taxon>Magnoliopsida</taxon>
        <taxon>Liliopsida</taxon>
        <taxon>Poales</taxon>
        <taxon>Poaceae</taxon>
        <taxon>BOP clade</taxon>
        <taxon>Oryzoideae</taxon>
        <taxon>Oryzeae</taxon>
        <taxon>Oryzinae</taxon>
        <taxon>Oryza</taxon>
    </lineage>
</organism>
<dbReference type="InterPro" id="IPR006580">
    <property type="entry name" value="Znf_TTF"/>
</dbReference>
<keyword evidence="3" id="KW-1185">Reference proteome</keyword>
<dbReference type="Gramene" id="OMERI06G15290.1">
    <property type="protein sequence ID" value="OMERI06G15290.1"/>
    <property type="gene ID" value="OMERI06G15290"/>
</dbReference>
<dbReference type="HOGENOM" id="CLU_1311889_0_0_1"/>
<dbReference type="STRING" id="40149.A0A0E0E1K3"/>
<name>A0A0E0E1K3_9ORYZ</name>
<evidence type="ECO:0000259" key="1">
    <source>
        <dbReference type="SMART" id="SM00597"/>
    </source>
</evidence>
<dbReference type="AlphaFoldDB" id="A0A0E0E1K3"/>